<accession>A0A4Q2D9N4</accession>
<feature type="region of interest" description="Disordered" evidence="1">
    <location>
        <begin position="1"/>
        <end position="28"/>
    </location>
</feature>
<organism evidence="2 3">
    <name type="scientific">Candolleomyces aberdarensis</name>
    <dbReference type="NCBI Taxonomy" id="2316362"/>
    <lineage>
        <taxon>Eukaryota</taxon>
        <taxon>Fungi</taxon>
        <taxon>Dikarya</taxon>
        <taxon>Basidiomycota</taxon>
        <taxon>Agaricomycotina</taxon>
        <taxon>Agaricomycetes</taxon>
        <taxon>Agaricomycetidae</taxon>
        <taxon>Agaricales</taxon>
        <taxon>Agaricineae</taxon>
        <taxon>Psathyrellaceae</taxon>
        <taxon>Candolleomyces</taxon>
    </lineage>
</organism>
<feature type="compositionally biased region" description="Polar residues" evidence="1">
    <location>
        <begin position="1"/>
        <end position="21"/>
    </location>
</feature>
<proteinExistence type="predicted"/>
<evidence type="ECO:0008006" key="4">
    <source>
        <dbReference type="Google" id="ProtNLM"/>
    </source>
</evidence>
<dbReference type="OrthoDB" id="124582at2759"/>
<evidence type="ECO:0000313" key="3">
    <source>
        <dbReference type="Proteomes" id="UP000290288"/>
    </source>
</evidence>
<protein>
    <recommendedName>
        <fullName evidence="4">Prolyl 4-hydroxylase alpha subunit Fe(2+) 2OG dioxygenase domain-containing protein</fullName>
    </recommendedName>
</protein>
<comment type="caution">
    <text evidence="2">The sequence shown here is derived from an EMBL/GenBank/DDBJ whole genome shotgun (WGS) entry which is preliminary data.</text>
</comment>
<gene>
    <name evidence="2" type="ORF">EST38_g10498</name>
</gene>
<dbReference type="PANTHER" id="PTHR33099">
    <property type="entry name" value="FE2OG DIOXYGENASE DOMAIN-CONTAINING PROTEIN"/>
    <property type="match status" value="1"/>
</dbReference>
<name>A0A4Q2D9N4_9AGAR</name>
<dbReference type="Gene3D" id="2.60.120.620">
    <property type="entry name" value="q2cbj1_9rhob like domain"/>
    <property type="match status" value="1"/>
</dbReference>
<evidence type="ECO:0000256" key="1">
    <source>
        <dbReference type="SAM" id="MobiDB-lite"/>
    </source>
</evidence>
<evidence type="ECO:0000313" key="2">
    <source>
        <dbReference type="EMBL" id="RXW15356.1"/>
    </source>
</evidence>
<dbReference type="Proteomes" id="UP000290288">
    <property type="component" value="Unassembled WGS sequence"/>
</dbReference>
<dbReference type="EMBL" id="SDEE01000562">
    <property type="protein sequence ID" value="RXW15356.1"/>
    <property type="molecule type" value="Genomic_DNA"/>
</dbReference>
<reference evidence="2 3" key="1">
    <citation type="submission" date="2019-01" db="EMBL/GenBank/DDBJ databases">
        <title>Draft genome sequence of Psathyrella aberdarensis IHI B618.</title>
        <authorList>
            <person name="Buettner E."/>
            <person name="Kellner H."/>
        </authorList>
    </citation>
    <scope>NUCLEOTIDE SEQUENCE [LARGE SCALE GENOMIC DNA]</scope>
    <source>
        <strain evidence="2 3">IHI B618</strain>
    </source>
</reference>
<dbReference type="PANTHER" id="PTHR33099:SF13">
    <property type="entry name" value="F-BOX DOMAIN-CONTAINING PROTEIN-RELATED"/>
    <property type="match status" value="1"/>
</dbReference>
<sequence length="951" mass="105195">MADTTNEPSKSNIHPQEVESNASEDDSDITVYGLEHAFSHLDHKGNFYHFSTDLEAPNPALSIEGVGTTRLPLSEQDAKLIISSNSGSSQPQKEHMDVDEDSTASMEVLEIGPAKIKFDNPEWEEFVKEVASTTVWEGLVGRPCASKSQCGLKKLLLYPAGSSSSPCTDKSGTETKTFVTMTFILPCPFEGGEVHVAHGGLERVISVSNDSKLSTSVSAWYQDVRHEVKPILSGYRLALVYEVIYTESRASLADRRTAQVALRKILRKWEYEESVLQAYMLSDNYDTSRFGDWSRALNYSDALKVSVLLPIAKALGFVVYLAKLEFTECGEGDWISGCEPDSGDTGSSAESKLMPQHKIDVLEMRGFEEMVPSITEFVRISDGRQLALGELDIHGHDQCVVAQEVFLSDMSLARTMFEGDSVPGPMSYVYEQSAIVLYPEAQEVPLLISYKGALWAIREDGFLSNVPIEEAKQIASKGIEELRRVREAELQSDVRALANYCTSLNDVSLWNQTFAYCSTDTVGDAVDRALGVFTLPSIEPGIKSLIEDTPMLKTLEFIQIISTHVGTSAEPGWVSRMTAEAFSSYSRGAVEDVPILISLSQKFGLRPIQEIMPRISDSWDFTGQFFAELARALHQNRAHFLTSPESPKDAEEACKAPSIEGVISKALLLAAQNTTKIGVDVKLIEWVCDMVDLCFVIGDLQPCTMLLRLVLQTASQLPIKQRLEKVYNPLTPPLKGVLRKYGCGLSLQPFRSFFKAVISSYLERVLGGSSYTPSFARRIICTSIKCTDCGGFEKWLNDPKSIGQYTLKAAEPRRIHLEEGITSCAMDLLAYNTLRNTTPCTLVATKRPEVVARFSWEGRQTAATEWLKSIGEDREWEVIMGERYGDFLKAIQGTKKFVGSVVQIEEADIIEPSVLMNAPLDIAISTSSPPDLVQVPTVAGMKRKRVYSDLT</sequence>
<keyword evidence="3" id="KW-1185">Reference proteome</keyword>
<dbReference type="AlphaFoldDB" id="A0A4Q2D9N4"/>